<dbReference type="AlphaFoldDB" id="A0A6C0IHC8"/>
<reference evidence="2" key="1">
    <citation type="journal article" date="2020" name="Nature">
        <title>Giant virus diversity and host interactions through global metagenomics.</title>
        <authorList>
            <person name="Schulz F."/>
            <person name="Roux S."/>
            <person name="Paez-Espino D."/>
            <person name="Jungbluth S."/>
            <person name="Walsh D.A."/>
            <person name="Denef V.J."/>
            <person name="McMahon K.D."/>
            <person name="Konstantinidis K.T."/>
            <person name="Eloe-Fadrosh E.A."/>
            <person name="Kyrpides N.C."/>
            <person name="Woyke T."/>
        </authorList>
    </citation>
    <scope>NUCLEOTIDE SEQUENCE</scope>
    <source>
        <strain evidence="2">GVMAG-M-3300023184-89</strain>
    </source>
</reference>
<keyword evidence="1" id="KW-0812">Transmembrane</keyword>
<keyword evidence="1" id="KW-0472">Membrane</keyword>
<proteinExistence type="predicted"/>
<protein>
    <submittedName>
        <fullName evidence="2">Uncharacterized protein</fullName>
    </submittedName>
</protein>
<organism evidence="2">
    <name type="scientific">viral metagenome</name>
    <dbReference type="NCBI Taxonomy" id="1070528"/>
    <lineage>
        <taxon>unclassified sequences</taxon>
        <taxon>metagenomes</taxon>
        <taxon>organismal metagenomes</taxon>
    </lineage>
</organism>
<feature type="transmembrane region" description="Helical" evidence="1">
    <location>
        <begin position="12"/>
        <end position="30"/>
    </location>
</feature>
<sequence>MEFTILGQKFRLEIVIICILVGWFICANVFCSCAGGAKEGFESALDLTGAALDYTMGTGVKGSWDKMRQDIPPNVNQQLEGNVGGPIPLPENELFIWRENKSDPNCCPATYSTSTGCICSSPEQMNYLNERGGNRTIGYGDF</sequence>
<dbReference type="EMBL" id="MN740193">
    <property type="protein sequence ID" value="QHT92641.1"/>
    <property type="molecule type" value="Genomic_DNA"/>
</dbReference>
<evidence type="ECO:0000313" key="2">
    <source>
        <dbReference type="EMBL" id="QHT92641.1"/>
    </source>
</evidence>
<keyword evidence="1" id="KW-1133">Transmembrane helix</keyword>
<evidence type="ECO:0000256" key="1">
    <source>
        <dbReference type="SAM" id="Phobius"/>
    </source>
</evidence>
<accession>A0A6C0IHC8</accession>
<name>A0A6C0IHC8_9ZZZZ</name>